<evidence type="ECO:0000313" key="1">
    <source>
        <dbReference type="EMBL" id="MBB4920097.1"/>
    </source>
</evidence>
<comment type="caution">
    <text evidence="1">The sequence shown here is derived from an EMBL/GenBank/DDBJ whole genome shotgun (WGS) entry which is preliminary data.</text>
</comment>
<dbReference type="RefSeq" id="WP_184723604.1">
    <property type="nucleotide sequence ID" value="NZ_JACHJP010000012.1"/>
</dbReference>
<evidence type="ECO:0000313" key="2">
    <source>
        <dbReference type="Proteomes" id="UP000552644"/>
    </source>
</evidence>
<accession>A0A7W7VRI1</accession>
<dbReference type="Proteomes" id="UP000552644">
    <property type="component" value="Unassembled WGS sequence"/>
</dbReference>
<protein>
    <submittedName>
        <fullName evidence="1">Uncharacterized protein</fullName>
    </submittedName>
</protein>
<keyword evidence="2" id="KW-1185">Reference proteome</keyword>
<gene>
    <name evidence="1" type="ORF">FHS44_007241</name>
</gene>
<sequence length="175" mass="18134">MSPRGSLTPVVASGTASVVKLLVATLAFVGAYVGIEAPGATVVPARAAGSGSVQVETVVLSSRSMQETTAQAPAEGTVVVTPATGGGSCDRPYQARSVVGNPHPDRTVSYGWRLQRWSTASQSWRTYLSGGSGFTGGSQTVEWQPRVVDNPGVYRVTLSVPGRPSAHSARFRVSC</sequence>
<name>A0A7W7VRI1_9ACTN</name>
<proteinExistence type="predicted"/>
<reference evidence="1 2" key="1">
    <citation type="submission" date="2020-08" db="EMBL/GenBank/DDBJ databases">
        <title>Genomic Encyclopedia of Type Strains, Phase III (KMG-III): the genomes of soil and plant-associated and newly described type strains.</title>
        <authorList>
            <person name="Whitman W."/>
        </authorList>
    </citation>
    <scope>NUCLEOTIDE SEQUENCE [LARGE SCALE GENOMIC DNA]</scope>
    <source>
        <strain evidence="1 2">CECT 8840</strain>
    </source>
</reference>
<organism evidence="1 2">
    <name type="scientific">Streptosporangium saharense</name>
    <dbReference type="NCBI Taxonomy" id="1706840"/>
    <lineage>
        <taxon>Bacteria</taxon>
        <taxon>Bacillati</taxon>
        <taxon>Actinomycetota</taxon>
        <taxon>Actinomycetes</taxon>
        <taxon>Streptosporangiales</taxon>
        <taxon>Streptosporangiaceae</taxon>
        <taxon>Streptosporangium</taxon>
    </lineage>
</organism>
<dbReference type="EMBL" id="JACHJP010000012">
    <property type="protein sequence ID" value="MBB4920097.1"/>
    <property type="molecule type" value="Genomic_DNA"/>
</dbReference>
<dbReference type="AlphaFoldDB" id="A0A7W7VRI1"/>